<dbReference type="InterPro" id="IPR012296">
    <property type="entry name" value="Nuclease_put_TT1808"/>
</dbReference>
<gene>
    <name evidence="2" type="ORF">FE374_16655</name>
</gene>
<name>A0A5B8C5N7_9MICO</name>
<dbReference type="InterPro" id="IPR011335">
    <property type="entry name" value="Restrct_endonuc-II-like"/>
</dbReference>
<keyword evidence="2" id="KW-0540">Nuclease</keyword>
<dbReference type="PANTHER" id="PTHR34107:SF4">
    <property type="entry name" value="SLL1222 PROTEIN"/>
    <property type="match status" value="1"/>
</dbReference>
<feature type="domain" description="Putative restriction endonuclease" evidence="1">
    <location>
        <begin position="16"/>
        <end position="111"/>
    </location>
</feature>
<dbReference type="KEGG" id="gyu:FE374_16655"/>
<dbReference type="CDD" id="cd06260">
    <property type="entry name" value="DUF820-like"/>
    <property type="match status" value="1"/>
</dbReference>
<organism evidence="2 3">
    <name type="scientific">Georgenia yuyongxinii</name>
    <dbReference type="NCBI Taxonomy" id="2589797"/>
    <lineage>
        <taxon>Bacteria</taxon>
        <taxon>Bacillati</taxon>
        <taxon>Actinomycetota</taxon>
        <taxon>Actinomycetes</taxon>
        <taxon>Micrococcales</taxon>
        <taxon>Bogoriellaceae</taxon>
        <taxon>Georgenia</taxon>
    </lineage>
</organism>
<dbReference type="Proteomes" id="UP000314616">
    <property type="component" value="Chromosome"/>
</dbReference>
<reference evidence="2 3" key="1">
    <citation type="submission" date="2019-05" db="EMBL/GenBank/DDBJ databases">
        <title>Georgenia *** sp. nov., and Georgenia *** sp. nov., isolated from the intestinal contents of plateau pika (Ochotona curzoniae) in the Qinghai-Tibet plateau of China.</title>
        <authorList>
            <person name="Tian Z."/>
        </authorList>
    </citation>
    <scope>NUCLEOTIDE SEQUENCE [LARGE SCALE GENOMIC DNA]</scope>
    <source>
        <strain evidence="2 3">Z443</strain>
    </source>
</reference>
<keyword evidence="2" id="KW-0378">Hydrolase</keyword>
<dbReference type="GO" id="GO:0004519">
    <property type="term" value="F:endonuclease activity"/>
    <property type="evidence" value="ECO:0007669"/>
    <property type="project" value="UniProtKB-KW"/>
</dbReference>
<dbReference type="EMBL" id="CP040915">
    <property type="protein sequence ID" value="QDC26029.1"/>
    <property type="molecule type" value="Genomic_DNA"/>
</dbReference>
<evidence type="ECO:0000313" key="2">
    <source>
        <dbReference type="EMBL" id="QDC26029.1"/>
    </source>
</evidence>
<dbReference type="AlphaFoldDB" id="A0A5B8C5N7"/>
<accession>A0A5B8C5N7</accession>
<dbReference type="InterPro" id="IPR008538">
    <property type="entry name" value="Uma2"/>
</dbReference>
<proteinExistence type="predicted"/>
<dbReference type="SUPFAM" id="SSF52980">
    <property type="entry name" value="Restriction endonuclease-like"/>
    <property type="match status" value="1"/>
</dbReference>
<dbReference type="Pfam" id="PF05685">
    <property type="entry name" value="Uma2"/>
    <property type="match status" value="1"/>
</dbReference>
<evidence type="ECO:0000313" key="3">
    <source>
        <dbReference type="Proteomes" id="UP000314616"/>
    </source>
</evidence>
<dbReference type="PANTHER" id="PTHR34107">
    <property type="entry name" value="SLL0198 PROTEIN-RELATED"/>
    <property type="match status" value="1"/>
</dbReference>
<protein>
    <submittedName>
        <fullName evidence="2">Uma2 family endonuclease</fullName>
    </submittedName>
</protein>
<keyword evidence="2" id="KW-0255">Endonuclease</keyword>
<sequence>MDSMTTLPRSRPLVRADTVLQPDVLVARRSDLSERDLPAPPVLAVEVLSPSTRLIDLHLKRARYEAAGTPSYWVVDPDEPALTAWELIEGRYVRVAHVAGEETFTATAPFAVDVRPADLISRDARDPVT</sequence>
<evidence type="ECO:0000259" key="1">
    <source>
        <dbReference type="Pfam" id="PF05685"/>
    </source>
</evidence>
<dbReference type="OrthoDB" id="9799703at2"/>
<dbReference type="Gene3D" id="3.90.1570.10">
    <property type="entry name" value="tt1808, chain A"/>
    <property type="match status" value="1"/>
</dbReference>